<comment type="caution">
    <text evidence="1">The sequence shown here is derived from an EMBL/GenBank/DDBJ whole genome shotgun (WGS) entry which is preliminary data.</text>
</comment>
<reference evidence="1" key="2">
    <citation type="submission" date="2020-02" db="EMBL/GenBank/DDBJ databases">
        <authorList>
            <consortium name="NCBI Pathogen Detection Project"/>
        </authorList>
    </citation>
    <scope>NUCLEOTIDE SEQUENCE</scope>
    <source>
        <strain evidence="1">BCW_4213</strain>
    </source>
</reference>
<organism evidence="1">
    <name type="scientific">Escherichia coli</name>
    <dbReference type="NCBI Taxonomy" id="562"/>
    <lineage>
        <taxon>Bacteria</taxon>
        <taxon>Pseudomonadati</taxon>
        <taxon>Pseudomonadota</taxon>
        <taxon>Gammaproteobacteria</taxon>
        <taxon>Enterobacterales</taxon>
        <taxon>Enterobacteriaceae</taxon>
        <taxon>Escherichia</taxon>
    </lineage>
</organism>
<gene>
    <name evidence="1" type="ORF">HI055_004748</name>
</gene>
<dbReference type="AlphaFoldDB" id="A0A792DQR0"/>
<evidence type="ECO:0000313" key="1">
    <source>
        <dbReference type="EMBL" id="HAI2144293.1"/>
    </source>
</evidence>
<dbReference type="EMBL" id="DABDSA010000079">
    <property type="protein sequence ID" value="HAI2144293.1"/>
    <property type="molecule type" value="Genomic_DNA"/>
</dbReference>
<proteinExistence type="predicted"/>
<name>A0A792DQR0_ECOLX</name>
<dbReference type="RefSeq" id="WP_086218600.1">
    <property type="nucleotide sequence ID" value="NZ_BGEE01000227.1"/>
</dbReference>
<dbReference type="Proteomes" id="UP000852798">
    <property type="component" value="Unassembled WGS sequence"/>
</dbReference>
<sequence>MNTQIQQEINALHHFHRQNDNAGVVCDYIWTSINRSTGVCFLCLDVYQLYADLQPESIRRRFNGECFNEDVWEGLRFGFLIPGNYRREWRHGYSILRAIMRGKTRKIPGMGKVNRGLLLEMAAAHMNPLLIQPEFTYEFV</sequence>
<protein>
    <submittedName>
        <fullName evidence="1">Uncharacterized protein</fullName>
    </submittedName>
</protein>
<reference evidence="1" key="1">
    <citation type="journal article" date="2018" name="Genome Biol.">
        <title>SKESA: strategic k-mer extension for scrupulous assemblies.</title>
        <authorList>
            <person name="Souvorov A."/>
            <person name="Agarwala R."/>
            <person name="Lipman D.J."/>
        </authorList>
    </citation>
    <scope>NUCLEOTIDE SEQUENCE [LARGE SCALE GENOMIC DNA]</scope>
    <source>
        <strain evidence="1">BCW_4213</strain>
    </source>
</reference>
<accession>A0A792DQR0</accession>